<accession>A0A915I4Z0</accession>
<dbReference type="WBParaSite" id="nRc.2.0.1.t09203-RA">
    <property type="protein sequence ID" value="nRc.2.0.1.t09203-RA"/>
    <property type="gene ID" value="nRc.2.0.1.g09203"/>
</dbReference>
<sequence>MGKKIGADDTLIITVIIEDYALDHMIAEHRFHPEDHWAVGVENGAVGDFDFATYWELKRLPVECAFD</sequence>
<organism evidence="1 2">
    <name type="scientific">Romanomermis culicivorax</name>
    <name type="common">Nematode worm</name>
    <dbReference type="NCBI Taxonomy" id="13658"/>
    <lineage>
        <taxon>Eukaryota</taxon>
        <taxon>Metazoa</taxon>
        <taxon>Ecdysozoa</taxon>
        <taxon>Nematoda</taxon>
        <taxon>Enoplea</taxon>
        <taxon>Dorylaimia</taxon>
        <taxon>Mermithida</taxon>
        <taxon>Mermithoidea</taxon>
        <taxon>Mermithidae</taxon>
        <taxon>Romanomermis</taxon>
    </lineage>
</organism>
<dbReference type="Proteomes" id="UP000887565">
    <property type="component" value="Unplaced"/>
</dbReference>
<reference evidence="2" key="1">
    <citation type="submission" date="2022-11" db="UniProtKB">
        <authorList>
            <consortium name="WormBaseParasite"/>
        </authorList>
    </citation>
    <scope>IDENTIFICATION</scope>
</reference>
<proteinExistence type="predicted"/>
<evidence type="ECO:0000313" key="2">
    <source>
        <dbReference type="WBParaSite" id="nRc.2.0.1.t09203-RA"/>
    </source>
</evidence>
<evidence type="ECO:0000313" key="1">
    <source>
        <dbReference type="Proteomes" id="UP000887565"/>
    </source>
</evidence>
<protein>
    <submittedName>
        <fullName evidence="2">Uncharacterized protein</fullName>
    </submittedName>
</protein>
<dbReference type="AlphaFoldDB" id="A0A915I4Z0"/>
<name>A0A915I4Z0_ROMCU</name>
<keyword evidence="1" id="KW-1185">Reference proteome</keyword>